<evidence type="ECO:0000313" key="1">
    <source>
        <dbReference type="EMBL" id="MBM7061943.1"/>
    </source>
</evidence>
<comment type="caution">
    <text evidence="1">The sequence shown here is derived from an EMBL/GenBank/DDBJ whole genome shotgun (WGS) entry which is preliminary data.</text>
</comment>
<dbReference type="EMBL" id="JAFEUP010000004">
    <property type="protein sequence ID" value="MBM7061943.1"/>
    <property type="molecule type" value="Genomic_DNA"/>
</dbReference>
<organism evidence="1 2">
    <name type="scientific">Zestomonas insulae</name>
    <dbReference type="NCBI Taxonomy" id="2809017"/>
    <lineage>
        <taxon>Bacteria</taxon>
        <taxon>Pseudomonadati</taxon>
        <taxon>Pseudomonadota</taxon>
        <taxon>Gammaproteobacteria</taxon>
        <taxon>Pseudomonadales</taxon>
        <taxon>Pseudomonadaceae</taxon>
        <taxon>Zestomonas</taxon>
    </lineage>
</organism>
<accession>A0ABS2IIE6</accession>
<name>A0ABS2IIE6_9GAMM</name>
<keyword evidence="2" id="KW-1185">Reference proteome</keyword>
<reference evidence="1 2" key="1">
    <citation type="submission" date="2021-02" db="EMBL/GenBank/DDBJ databases">
        <authorList>
            <person name="Lee D.-H."/>
        </authorList>
    </citation>
    <scope>NUCLEOTIDE SEQUENCE [LARGE SCALE GENOMIC DNA]</scope>
    <source>
        <strain evidence="1 2">UL073</strain>
    </source>
</reference>
<protein>
    <submittedName>
        <fullName evidence="1">Uncharacterized protein</fullName>
    </submittedName>
</protein>
<evidence type="ECO:0000313" key="2">
    <source>
        <dbReference type="Proteomes" id="UP000717995"/>
    </source>
</evidence>
<proteinExistence type="predicted"/>
<dbReference type="RefSeq" id="WP_205349133.1">
    <property type="nucleotide sequence ID" value="NZ_JAFEUP010000004.1"/>
</dbReference>
<sequence>MEVRIETLERRGKRLWQVRLGRRAVTFEHEQAARAFAAQLHLRVSWLREQAESLDSCPT</sequence>
<gene>
    <name evidence="1" type="ORF">JQX08_14625</name>
</gene>
<dbReference type="Proteomes" id="UP000717995">
    <property type="component" value="Unassembled WGS sequence"/>
</dbReference>